<comment type="subcellular location">
    <subcellularLocation>
        <location evidence="1">Nucleus</location>
    </subcellularLocation>
</comment>
<dbReference type="PANTHER" id="PTHR46469">
    <property type="entry name" value="TRANSCRIPTION INITIATION FACTOR TFIID SUBUNIT 8"/>
    <property type="match status" value="1"/>
</dbReference>
<keyword evidence="5" id="KW-0804">Transcription</keyword>
<proteinExistence type="inferred from homology"/>
<feature type="coiled-coil region" evidence="7">
    <location>
        <begin position="238"/>
        <end position="265"/>
    </location>
</feature>
<evidence type="ECO:0000259" key="8">
    <source>
        <dbReference type="SMART" id="SM00576"/>
    </source>
</evidence>
<evidence type="ECO:0000256" key="4">
    <source>
        <dbReference type="ARBA" id="ARBA00023015"/>
    </source>
</evidence>
<protein>
    <recommendedName>
        <fullName evidence="3">Transcription initiation factor TFIID subunit 8</fullName>
    </recommendedName>
</protein>
<dbReference type="Gene3D" id="1.10.20.10">
    <property type="entry name" value="Histone, subunit A"/>
    <property type="match status" value="1"/>
</dbReference>
<evidence type="ECO:0000313" key="9">
    <source>
        <dbReference type="EMBL" id="KAL3288650.1"/>
    </source>
</evidence>
<comment type="caution">
    <text evidence="9">The sequence shown here is derived from an EMBL/GenBank/DDBJ whole genome shotgun (WGS) entry which is preliminary data.</text>
</comment>
<evidence type="ECO:0000256" key="3">
    <source>
        <dbReference type="ARBA" id="ARBA00017307"/>
    </source>
</evidence>
<accession>A0ABD2PDX0</accession>
<dbReference type="InterPro" id="IPR006565">
    <property type="entry name" value="BTP"/>
</dbReference>
<sequence length="288" mass="32467">MSSPPVDQQTNVYRKMLTAVISSICMGTGFDSIEKEALASLVELIQCYLSELSVICKNYCELAGRSEPLIADIILAFIDMGINFSCFEDYIKNAKYPSLPPIIVQQPPKQPNMLTTGVKQPLPSHIPLYLPEFPVPHAYIRTPTHRQPIIDYESVREKAAIQKKDVERALTKFLAKTAPTTHNLFDTEETNIFPLIASQPNYPPYLSALLPQDQIFDQEDLEYDPKAEAIEHKKSREKKNEAVKIEKVEEELESVKSEENNSSNNFIDNPYLAATKLPNTEGMDVTSC</sequence>
<dbReference type="AlphaFoldDB" id="A0ABD2PDX0"/>
<keyword evidence="6" id="KW-0539">Nucleus</keyword>
<dbReference type="Pfam" id="PF07524">
    <property type="entry name" value="Bromo_TP"/>
    <property type="match status" value="1"/>
</dbReference>
<dbReference type="GO" id="GO:0005634">
    <property type="term" value="C:nucleus"/>
    <property type="evidence" value="ECO:0007669"/>
    <property type="project" value="UniProtKB-SubCell"/>
</dbReference>
<dbReference type="CDD" id="cd22918">
    <property type="entry name" value="HFD_TAF8"/>
    <property type="match status" value="1"/>
</dbReference>
<feature type="domain" description="Bromodomain associated" evidence="8">
    <location>
        <begin position="11"/>
        <end position="86"/>
    </location>
</feature>
<dbReference type="Pfam" id="PF10406">
    <property type="entry name" value="TAF8_C"/>
    <property type="match status" value="1"/>
</dbReference>
<name>A0ABD2PDX0_9CUCU</name>
<dbReference type="PANTHER" id="PTHR46469:SF1">
    <property type="entry name" value="TRANSCRIPTION INITIATION FACTOR TFIID SUBUNIT 8"/>
    <property type="match status" value="1"/>
</dbReference>
<gene>
    <name evidence="9" type="ORF">HHI36_003083</name>
</gene>
<keyword evidence="10" id="KW-1185">Reference proteome</keyword>
<evidence type="ECO:0000256" key="1">
    <source>
        <dbReference type="ARBA" id="ARBA00004123"/>
    </source>
</evidence>
<keyword evidence="4" id="KW-0805">Transcription regulation</keyword>
<dbReference type="InterPro" id="IPR019473">
    <property type="entry name" value="TFIID_su8_C"/>
</dbReference>
<dbReference type="InterPro" id="IPR009072">
    <property type="entry name" value="Histone-fold"/>
</dbReference>
<organism evidence="9 10">
    <name type="scientific">Cryptolaemus montrouzieri</name>
    <dbReference type="NCBI Taxonomy" id="559131"/>
    <lineage>
        <taxon>Eukaryota</taxon>
        <taxon>Metazoa</taxon>
        <taxon>Ecdysozoa</taxon>
        <taxon>Arthropoda</taxon>
        <taxon>Hexapoda</taxon>
        <taxon>Insecta</taxon>
        <taxon>Pterygota</taxon>
        <taxon>Neoptera</taxon>
        <taxon>Endopterygota</taxon>
        <taxon>Coleoptera</taxon>
        <taxon>Polyphaga</taxon>
        <taxon>Cucujiformia</taxon>
        <taxon>Coccinelloidea</taxon>
        <taxon>Coccinellidae</taxon>
        <taxon>Scymninae</taxon>
        <taxon>Scymnini</taxon>
        <taxon>Cryptolaemus</taxon>
    </lineage>
</organism>
<dbReference type="EMBL" id="JABFTP020000185">
    <property type="protein sequence ID" value="KAL3288650.1"/>
    <property type="molecule type" value="Genomic_DNA"/>
</dbReference>
<evidence type="ECO:0000256" key="7">
    <source>
        <dbReference type="SAM" id="Coils"/>
    </source>
</evidence>
<keyword evidence="7" id="KW-0175">Coiled coil</keyword>
<dbReference type="SMART" id="SM00576">
    <property type="entry name" value="BTP"/>
    <property type="match status" value="1"/>
</dbReference>
<reference evidence="9 10" key="1">
    <citation type="journal article" date="2021" name="BMC Biol.">
        <title>Horizontally acquired antibacterial genes associated with adaptive radiation of ladybird beetles.</title>
        <authorList>
            <person name="Li H.S."/>
            <person name="Tang X.F."/>
            <person name="Huang Y.H."/>
            <person name="Xu Z.Y."/>
            <person name="Chen M.L."/>
            <person name="Du X.Y."/>
            <person name="Qiu B.Y."/>
            <person name="Chen P.T."/>
            <person name="Zhang W."/>
            <person name="Slipinski A."/>
            <person name="Escalona H.E."/>
            <person name="Waterhouse R.M."/>
            <person name="Zwick A."/>
            <person name="Pang H."/>
        </authorList>
    </citation>
    <scope>NUCLEOTIDE SEQUENCE [LARGE SCALE GENOMIC DNA]</scope>
    <source>
        <strain evidence="9">SYSU2018</strain>
    </source>
</reference>
<comment type="similarity">
    <text evidence="2">Belongs to the TAF8 family.</text>
</comment>
<evidence type="ECO:0000256" key="6">
    <source>
        <dbReference type="ARBA" id="ARBA00023242"/>
    </source>
</evidence>
<evidence type="ECO:0000256" key="5">
    <source>
        <dbReference type="ARBA" id="ARBA00023163"/>
    </source>
</evidence>
<dbReference type="InterPro" id="IPR037818">
    <property type="entry name" value="TAF8"/>
</dbReference>
<dbReference type="CDD" id="cd08049">
    <property type="entry name" value="TAF8"/>
    <property type="match status" value="1"/>
</dbReference>
<dbReference type="Proteomes" id="UP001516400">
    <property type="component" value="Unassembled WGS sequence"/>
</dbReference>
<evidence type="ECO:0000313" key="10">
    <source>
        <dbReference type="Proteomes" id="UP001516400"/>
    </source>
</evidence>
<evidence type="ECO:0000256" key="2">
    <source>
        <dbReference type="ARBA" id="ARBA00008767"/>
    </source>
</evidence>